<evidence type="ECO:0000256" key="3">
    <source>
        <dbReference type="ARBA" id="ARBA00022692"/>
    </source>
</evidence>
<evidence type="ECO:0000256" key="1">
    <source>
        <dbReference type="ARBA" id="ARBA00004651"/>
    </source>
</evidence>
<feature type="transmembrane region" description="Helical" evidence="10">
    <location>
        <begin position="33"/>
        <end position="52"/>
    </location>
</feature>
<comment type="similarity">
    <text evidence="7 10">Belongs to the fluoride channel Fluc/FEX (TC 1.A.43) family.</text>
</comment>
<feature type="transmembrane region" description="Helical" evidence="10">
    <location>
        <begin position="100"/>
        <end position="118"/>
    </location>
</feature>
<evidence type="ECO:0000256" key="10">
    <source>
        <dbReference type="HAMAP-Rule" id="MF_00454"/>
    </source>
</evidence>
<dbReference type="PANTHER" id="PTHR28259">
    <property type="entry name" value="FLUORIDE EXPORT PROTEIN 1-RELATED"/>
    <property type="match status" value="1"/>
</dbReference>
<evidence type="ECO:0000313" key="12">
    <source>
        <dbReference type="Proteomes" id="UP000245080"/>
    </source>
</evidence>
<accession>A0A2V1MZ89</accession>
<comment type="caution">
    <text evidence="11">The sequence shown here is derived from an EMBL/GenBank/DDBJ whole genome shotgun (WGS) entry which is preliminary data.</text>
</comment>
<dbReference type="GO" id="GO:0046872">
    <property type="term" value="F:metal ion binding"/>
    <property type="evidence" value="ECO:0007669"/>
    <property type="project" value="UniProtKB-KW"/>
</dbReference>
<dbReference type="GO" id="GO:0005886">
    <property type="term" value="C:plasma membrane"/>
    <property type="evidence" value="ECO:0007669"/>
    <property type="project" value="UniProtKB-SubCell"/>
</dbReference>
<comment type="subcellular location">
    <subcellularLocation>
        <location evidence="1 10">Cell membrane</location>
        <topology evidence="1 10">Multi-pass membrane protein</topology>
    </subcellularLocation>
</comment>
<comment type="catalytic activity">
    <reaction evidence="8">
        <text>fluoride(in) = fluoride(out)</text>
        <dbReference type="Rhea" id="RHEA:76159"/>
        <dbReference type="ChEBI" id="CHEBI:17051"/>
    </reaction>
    <physiologicalReaction direction="left-to-right" evidence="8">
        <dbReference type="Rhea" id="RHEA:76160"/>
    </physiologicalReaction>
</comment>
<sequence>MNLTVLAGLGATLGALSRFEIMNLFKPLNARMAIPYSTLLINLGGSFILGWLTGISPTIEWQTFLGAGFCGGLTTFSTWMNESIILMKDGQRRDGMIYDGLSLLLGVILAGLGYLLGIH</sequence>
<organism evidence="11 12">
    <name type="scientific">Levilactobacillus bambusae</name>
    <dbReference type="NCBI Taxonomy" id="2024736"/>
    <lineage>
        <taxon>Bacteria</taxon>
        <taxon>Bacillati</taxon>
        <taxon>Bacillota</taxon>
        <taxon>Bacilli</taxon>
        <taxon>Lactobacillales</taxon>
        <taxon>Lactobacillaceae</taxon>
        <taxon>Levilactobacillus</taxon>
    </lineage>
</organism>
<reference evidence="11 12" key="1">
    <citation type="journal article" date="2018" name="Int. J. Syst. Evol. Microbiol.">
        <title>Lactobacillus bambusae sp. nov., isolated from a traditional fermented Ma-bamboo shoots of Taiwan.</title>
        <authorList>
            <person name="Wang L.-T."/>
        </authorList>
    </citation>
    <scope>NUCLEOTIDE SEQUENCE [LARGE SCALE GENOMIC DNA]</scope>
    <source>
        <strain evidence="11 12">BS-W1</strain>
    </source>
</reference>
<dbReference type="GO" id="GO:0062054">
    <property type="term" value="F:fluoride channel activity"/>
    <property type="evidence" value="ECO:0007669"/>
    <property type="project" value="UniProtKB-UniRule"/>
</dbReference>
<feature type="transmembrane region" description="Helical" evidence="10">
    <location>
        <begin position="64"/>
        <end position="80"/>
    </location>
</feature>
<dbReference type="AlphaFoldDB" id="A0A2V1MZ89"/>
<keyword evidence="2 10" id="KW-1003">Cell membrane</keyword>
<dbReference type="InterPro" id="IPR003691">
    <property type="entry name" value="FluC"/>
</dbReference>
<keyword evidence="3 10" id="KW-0812">Transmembrane</keyword>
<keyword evidence="10" id="KW-0813">Transport</keyword>
<proteinExistence type="inferred from homology"/>
<evidence type="ECO:0000256" key="2">
    <source>
        <dbReference type="ARBA" id="ARBA00022475"/>
    </source>
</evidence>
<evidence type="ECO:0000256" key="9">
    <source>
        <dbReference type="ARBA" id="ARBA00049940"/>
    </source>
</evidence>
<comment type="function">
    <text evidence="9 10">Fluoride-specific ion channel. Important for reducing fluoride concentration in the cell, thus reducing its toxicity.</text>
</comment>
<dbReference type="PANTHER" id="PTHR28259:SF1">
    <property type="entry name" value="FLUORIDE EXPORT PROTEIN 1-RELATED"/>
    <property type="match status" value="1"/>
</dbReference>
<keyword evidence="6 10" id="KW-0407">Ion channel</keyword>
<keyword evidence="4 10" id="KW-1133">Transmembrane helix</keyword>
<evidence type="ECO:0000256" key="6">
    <source>
        <dbReference type="ARBA" id="ARBA00023303"/>
    </source>
</evidence>
<comment type="activity regulation">
    <text evidence="10">Na(+) is not transported, but it plays an essential structural role and its presence is essential for fluoride channel function.</text>
</comment>
<protein>
    <recommendedName>
        <fullName evidence="10">Fluoride-specific ion channel FluC</fullName>
    </recommendedName>
</protein>
<keyword evidence="10" id="KW-0915">Sodium</keyword>
<dbReference type="Pfam" id="PF02537">
    <property type="entry name" value="CRCB"/>
    <property type="match status" value="1"/>
</dbReference>
<feature type="binding site" evidence="10">
    <location>
        <position position="71"/>
    </location>
    <ligand>
        <name>Na(+)</name>
        <dbReference type="ChEBI" id="CHEBI:29101"/>
        <note>structural</note>
    </ligand>
</feature>
<dbReference type="GO" id="GO:0140114">
    <property type="term" value="P:cellular detoxification of fluoride"/>
    <property type="evidence" value="ECO:0007669"/>
    <property type="project" value="UniProtKB-UniRule"/>
</dbReference>
<dbReference type="OrthoDB" id="9815830at2"/>
<evidence type="ECO:0000256" key="8">
    <source>
        <dbReference type="ARBA" id="ARBA00035585"/>
    </source>
</evidence>
<dbReference type="Proteomes" id="UP000245080">
    <property type="component" value="Unassembled WGS sequence"/>
</dbReference>
<evidence type="ECO:0000256" key="7">
    <source>
        <dbReference type="ARBA" id="ARBA00035120"/>
    </source>
</evidence>
<name>A0A2V1MZ89_9LACO</name>
<feature type="binding site" evidence="10">
    <location>
        <position position="74"/>
    </location>
    <ligand>
        <name>Na(+)</name>
        <dbReference type="ChEBI" id="CHEBI:29101"/>
        <note>structural</note>
    </ligand>
</feature>
<dbReference type="RefSeq" id="WP_109250932.1">
    <property type="nucleotide sequence ID" value="NZ_QCXQ01000006.1"/>
</dbReference>
<keyword evidence="10" id="KW-0406">Ion transport</keyword>
<evidence type="ECO:0000256" key="4">
    <source>
        <dbReference type="ARBA" id="ARBA00022989"/>
    </source>
</evidence>
<evidence type="ECO:0000313" key="11">
    <source>
        <dbReference type="EMBL" id="PWF99474.1"/>
    </source>
</evidence>
<gene>
    <name evidence="10" type="primary">fluC</name>
    <name evidence="10" type="synonym">crcB</name>
    <name evidence="11" type="ORF">DCM90_08475</name>
</gene>
<dbReference type="EMBL" id="QCXQ01000006">
    <property type="protein sequence ID" value="PWF99474.1"/>
    <property type="molecule type" value="Genomic_DNA"/>
</dbReference>
<dbReference type="HAMAP" id="MF_00454">
    <property type="entry name" value="FluC"/>
    <property type="match status" value="1"/>
</dbReference>
<keyword evidence="5 10" id="KW-0472">Membrane</keyword>
<keyword evidence="12" id="KW-1185">Reference proteome</keyword>
<evidence type="ECO:0000256" key="5">
    <source>
        <dbReference type="ARBA" id="ARBA00023136"/>
    </source>
</evidence>
<keyword evidence="10" id="KW-0479">Metal-binding</keyword>